<name>A0A3S5CQI0_9PLAT</name>
<organism evidence="1 2">
    <name type="scientific">Protopolystoma xenopodis</name>
    <dbReference type="NCBI Taxonomy" id="117903"/>
    <lineage>
        <taxon>Eukaryota</taxon>
        <taxon>Metazoa</taxon>
        <taxon>Spiralia</taxon>
        <taxon>Lophotrochozoa</taxon>
        <taxon>Platyhelminthes</taxon>
        <taxon>Monogenea</taxon>
        <taxon>Polyopisthocotylea</taxon>
        <taxon>Polystomatidea</taxon>
        <taxon>Polystomatidae</taxon>
        <taxon>Protopolystoma</taxon>
    </lineage>
</organism>
<gene>
    <name evidence="1" type="ORF">PXEA_LOCUS21552</name>
</gene>
<keyword evidence="2" id="KW-1185">Reference proteome</keyword>
<comment type="caution">
    <text evidence="1">The sequence shown here is derived from an EMBL/GenBank/DDBJ whole genome shotgun (WGS) entry which is preliminary data.</text>
</comment>
<dbReference type="AlphaFoldDB" id="A0A3S5CQI0"/>
<reference evidence="1" key="1">
    <citation type="submission" date="2018-11" db="EMBL/GenBank/DDBJ databases">
        <authorList>
            <consortium name="Pathogen Informatics"/>
        </authorList>
    </citation>
    <scope>NUCLEOTIDE SEQUENCE</scope>
</reference>
<dbReference type="EMBL" id="CAAALY010092395">
    <property type="protein sequence ID" value="VEL28112.1"/>
    <property type="molecule type" value="Genomic_DNA"/>
</dbReference>
<evidence type="ECO:0000313" key="2">
    <source>
        <dbReference type="Proteomes" id="UP000784294"/>
    </source>
</evidence>
<protein>
    <submittedName>
        <fullName evidence="1">Uncharacterized protein</fullName>
    </submittedName>
</protein>
<proteinExistence type="predicted"/>
<dbReference type="Proteomes" id="UP000784294">
    <property type="component" value="Unassembled WGS sequence"/>
</dbReference>
<accession>A0A3S5CQI0</accession>
<evidence type="ECO:0000313" key="1">
    <source>
        <dbReference type="EMBL" id="VEL28112.1"/>
    </source>
</evidence>
<sequence>MLSQEINRNPVSLRICQKEVQAVPPEECASNTMLHTTLAFSLPALSEAICKRSIRFQSRLQPAATFLQSTLELRLVGKTILAFPPTCVKRSCLSRDDDTFRPFQLFSARLPIGQGRVPSPTLPEGSRVGV</sequence>